<dbReference type="AlphaFoldDB" id="A0A0F8ZKH7"/>
<evidence type="ECO:0000313" key="1">
    <source>
        <dbReference type="EMBL" id="KKK94338.1"/>
    </source>
</evidence>
<comment type="caution">
    <text evidence="1">The sequence shown here is derived from an EMBL/GenBank/DDBJ whole genome shotgun (WGS) entry which is preliminary data.</text>
</comment>
<dbReference type="Gene3D" id="2.120.10.30">
    <property type="entry name" value="TolB, C-terminal domain"/>
    <property type="match status" value="2"/>
</dbReference>
<dbReference type="PANTHER" id="PTHR46513">
    <property type="entry name" value="VITELLOGENIN RECEPTOR-LIKE PROTEIN-RELATED-RELATED"/>
    <property type="match status" value="1"/>
</dbReference>
<dbReference type="InterPro" id="IPR011042">
    <property type="entry name" value="6-blade_b-propeller_TolB-like"/>
</dbReference>
<dbReference type="InterPro" id="IPR000033">
    <property type="entry name" value="LDLR_classB_rpt"/>
</dbReference>
<proteinExistence type="predicted"/>
<dbReference type="EMBL" id="LAZR01047387">
    <property type="protein sequence ID" value="KKK94338.1"/>
    <property type="molecule type" value="Genomic_DNA"/>
</dbReference>
<sequence>EAGGLDFARMHTNLDGNKIVEIYEESAASVSDFIVAGYWQDESAPAASLDLFIQGRRAFPQLRSTKLYFTNTAFGGSSIDRANLDGSDWESMIDPTHVFAPSTPQGLAIDTLGRHVYWTDIALDVIMRMGLEVPAGETISNRSDVEIMMSGVAGIGQPESLDLHIASGLMFFTTTSPNVLVSGHMDIPGGETFSNRTDLVQVGTTIVSTNVVVDEIEDRYYLKEFAFIYRATLADATRETISNAAGSSSFGGLSQDTVLGDIYFVNIFSDDVLKIAQDGQGDVEVVADSPGIITTRSIFVDETEDQRKIYFSDNIDFIARMNLDGTGFEKIIEDFVAPDFKTLDNPVEMAILQIPSINDSISLFVAGPQSFESDVGLFTIGPLPASSGMSLFTVGPVQATSGLDLFVVGPVQATGTMTLAGLRPSGSIGELDLFLAKKDL</sequence>
<feature type="non-terminal residue" evidence="1">
    <location>
        <position position="440"/>
    </location>
</feature>
<name>A0A0F8ZKH7_9ZZZZ</name>
<gene>
    <name evidence="1" type="ORF">LCGC14_2683860</name>
</gene>
<feature type="non-terminal residue" evidence="1">
    <location>
        <position position="1"/>
    </location>
</feature>
<dbReference type="SUPFAM" id="SSF101898">
    <property type="entry name" value="NHL repeat"/>
    <property type="match status" value="1"/>
</dbReference>
<organism evidence="1">
    <name type="scientific">marine sediment metagenome</name>
    <dbReference type="NCBI Taxonomy" id="412755"/>
    <lineage>
        <taxon>unclassified sequences</taxon>
        <taxon>metagenomes</taxon>
        <taxon>ecological metagenomes</taxon>
    </lineage>
</organism>
<dbReference type="SMART" id="SM00135">
    <property type="entry name" value="LY"/>
    <property type="match status" value="3"/>
</dbReference>
<reference evidence="1" key="1">
    <citation type="journal article" date="2015" name="Nature">
        <title>Complex archaea that bridge the gap between prokaryotes and eukaryotes.</title>
        <authorList>
            <person name="Spang A."/>
            <person name="Saw J.H."/>
            <person name="Jorgensen S.L."/>
            <person name="Zaremba-Niedzwiedzka K."/>
            <person name="Martijn J."/>
            <person name="Lind A.E."/>
            <person name="van Eijk R."/>
            <person name="Schleper C."/>
            <person name="Guy L."/>
            <person name="Ettema T.J."/>
        </authorList>
    </citation>
    <scope>NUCLEOTIDE SEQUENCE</scope>
</reference>
<dbReference type="InterPro" id="IPR050778">
    <property type="entry name" value="Cueball_EGF_LRP_Nidogen"/>
</dbReference>
<protein>
    <submittedName>
        <fullName evidence="1">Uncharacterized protein</fullName>
    </submittedName>
</protein>
<accession>A0A0F8ZKH7</accession>